<dbReference type="GO" id="GO:0032870">
    <property type="term" value="P:cellular response to hormone stimulus"/>
    <property type="evidence" value="ECO:0007669"/>
    <property type="project" value="TreeGrafter"/>
</dbReference>
<proteinExistence type="inferred from homology"/>
<reference evidence="13 14" key="1">
    <citation type="journal article" date="2023" name="Arcadia Sci">
        <title>De novo assembly of a long-read Amblyomma americanum tick genome.</title>
        <authorList>
            <person name="Chou S."/>
            <person name="Poskanzer K.E."/>
            <person name="Rollins M."/>
            <person name="Thuy-Boun P.S."/>
        </authorList>
    </citation>
    <scope>NUCLEOTIDE SEQUENCE [LARGE SCALE GENOMIC DNA]</scope>
    <source>
        <strain evidence="13">F_SG_1</strain>
        <tissue evidence="13">Salivary glands</tissue>
    </source>
</reference>
<evidence type="ECO:0000256" key="1">
    <source>
        <dbReference type="ARBA" id="ARBA00004651"/>
    </source>
</evidence>
<dbReference type="Proteomes" id="UP001321473">
    <property type="component" value="Unassembled WGS sequence"/>
</dbReference>
<feature type="domain" description="G-protein coupled receptors family 1 profile" evidence="12">
    <location>
        <begin position="59"/>
        <end position="362"/>
    </location>
</feature>
<feature type="region of interest" description="Disordered" evidence="11">
    <location>
        <begin position="1"/>
        <end position="29"/>
    </location>
</feature>
<dbReference type="PANTHER" id="PTHR24241:SF161">
    <property type="entry name" value="G-PROTEIN COUPLED RECEPTORS FAMILY 1 PROFILE DOMAIN-CONTAINING PROTEIN"/>
    <property type="match status" value="1"/>
</dbReference>
<dbReference type="PRINTS" id="PR00237">
    <property type="entry name" value="GPCRRHODOPSN"/>
</dbReference>
<protein>
    <recommendedName>
        <fullName evidence="12">G-protein coupled receptors family 1 profile domain-containing protein</fullName>
    </recommendedName>
</protein>
<dbReference type="AlphaFoldDB" id="A0AAQ4D6U6"/>
<dbReference type="SUPFAM" id="SSF81321">
    <property type="entry name" value="Family A G protein-coupled receptor-like"/>
    <property type="match status" value="1"/>
</dbReference>
<comment type="similarity">
    <text evidence="10">Belongs to the G-protein coupled receptor 1 family. Vasopressin/oxytocin receptor subfamily.</text>
</comment>
<evidence type="ECO:0000256" key="2">
    <source>
        <dbReference type="ARBA" id="ARBA00022475"/>
    </source>
</evidence>
<keyword evidence="6 10" id="KW-0472">Membrane</keyword>
<accession>A0AAQ4D6U6</accession>
<evidence type="ECO:0000256" key="5">
    <source>
        <dbReference type="ARBA" id="ARBA00023040"/>
    </source>
</evidence>
<feature type="transmembrane region" description="Helical" evidence="10">
    <location>
        <begin position="120"/>
        <end position="139"/>
    </location>
</feature>
<dbReference type="GO" id="GO:0005000">
    <property type="term" value="F:vasopressin receptor activity"/>
    <property type="evidence" value="ECO:0007669"/>
    <property type="project" value="InterPro"/>
</dbReference>
<evidence type="ECO:0000256" key="10">
    <source>
        <dbReference type="RuleBase" id="RU046427"/>
    </source>
</evidence>
<dbReference type="PROSITE" id="PS00237">
    <property type="entry name" value="G_PROTEIN_RECEP_F1_1"/>
    <property type="match status" value="1"/>
</dbReference>
<evidence type="ECO:0000256" key="8">
    <source>
        <dbReference type="ARBA" id="ARBA00023180"/>
    </source>
</evidence>
<keyword evidence="7 10" id="KW-0675">Receptor</keyword>
<dbReference type="InterPro" id="IPR000276">
    <property type="entry name" value="GPCR_Rhodpsn"/>
</dbReference>
<evidence type="ECO:0000313" key="13">
    <source>
        <dbReference type="EMBL" id="KAK8758186.1"/>
    </source>
</evidence>
<dbReference type="EMBL" id="JARKHS020034381">
    <property type="protein sequence ID" value="KAK8758186.1"/>
    <property type="molecule type" value="Genomic_DNA"/>
</dbReference>
<feature type="transmembrane region" description="Helical" evidence="10">
    <location>
        <begin position="202"/>
        <end position="226"/>
    </location>
</feature>
<keyword evidence="2" id="KW-1003">Cell membrane</keyword>
<dbReference type="GO" id="GO:0005886">
    <property type="term" value="C:plasma membrane"/>
    <property type="evidence" value="ECO:0007669"/>
    <property type="project" value="UniProtKB-SubCell"/>
</dbReference>
<dbReference type="GO" id="GO:0042277">
    <property type="term" value="F:peptide binding"/>
    <property type="evidence" value="ECO:0007669"/>
    <property type="project" value="TreeGrafter"/>
</dbReference>
<evidence type="ECO:0000256" key="3">
    <source>
        <dbReference type="ARBA" id="ARBA00022692"/>
    </source>
</evidence>
<dbReference type="InterPro" id="IPR001817">
    <property type="entry name" value="Vasoprsn_rcpt"/>
</dbReference>
<feature type="region of interest" description="Disordered" evidence="11">
    <location>
        <begin position="262"/>
        <end position="291"/>
    </location>
</feature>
<keyword evidence="14" id="KW-1185">Reference proteome</keyword>
<organism evidence="13 14">
    <name type="scientific">Amblyomma americanum</name>
    <name type="common">Lone star tick</name>
    <dbReference type="NCBI Taxonomy" id="6943"/>
    <lineage>
        <taxon>Eukaryota</taxon>
        <taxon>Metazoa</taxon>
        <taxon>Ecdysozoa</taxon>
        <taxon>Arthropoda</taxon>
        <taxon>Chelicerata</taxon>
        <taxon>Arachnida</taxon>
        <taxon>Acari</taxon>
        <taxon>Parasitiformes</taxon>
        <taxon>Ixodida</taxon>
        <taxon>Ixodoidea</taxon>
        <taxon>Ixodidae</taxon>
        <taxon>Amblyomminae</taxon>
        <taxon>Amblyomma</taxon>
    </lineage>
</organism>
<keyword evidence="4 10" id="KW-1133">Transmembrane helix</keyword>
<dbReference type="CDD" id="cd15196">
    <property type="entry name" value="7tmA_Vasopressin_Oxytocin"/>
    <property type="match status" value="1"/>
</dbReference>
<comment type="subcellular location">
    <subcellularLocation>
        <location evidence="1 10">Cell membrane</location>
        <topology evidence="1 10">Multi-pass membrane protein</topology>
    </subcellularLocation>
</comment>
<dbReference type="PANTHER" id="PTHR24241">
    <property type="entry name" value="NEUROPEPTIDE RECEPTOR-RELATED G-PROTEIN COUPLED RECEPTOR"/>
    <property type="match status" value="1"/>
</dbReference>
<evidence type="ECO:0000256" key="11">
    <source>
        <dbReference type="SAM" id="MobiDB-lite"/>
    </source>
</evidence>
<evidence type="ECO:0000256" key="4">
    <source>
        <dbReference type="ARBA" id="ARBA00022989"/>
    </source>
</evidence>
<feature type="transmembrane region" description="Helical" evidence="10">
    <location>
        <begin position="79"/>
        <end position="100"/>
    </location>
</feature>
<comment type="caution">
    <text evidence="13">The sequence shown here is derived from an EMBL/GenBank/DDBJ whole genome shotgun (WGS) entry which is preliminary data.</text>
</comment>
<gene>
    <name evidence="13" type="ORF">V5799_004182</name>
</gene>
<feature type="transmembrane region" description="Helical" evidence="10">
    <location>
        <begin position="46"/>
        <end position="67"/>
    </location>
</feature>
<evidence type="ECO:0000259" key="12">
    <source>
        <dbReference type="PROSITE" id="PS50262"/>
    </source>
</evidence>
<keyword evidence="9 10" id="KW-0807">Transducer</keyword>
<dbReference type="InterPro" id="IPR017452">
    <property type="entry name" value="GPCR_Rhodpsn_7TM"/>
</dbReference>
<keyword evidence="8 10" id="KW-0325">Glycoprotein</keyword>
<evidence type="ECO:0000313" key="14">
    <source>
        <dbReference type="Proteomes" id="UP001321473"/>
    </source>
</evidence>
<feature type="transmembrane region" description="Helical" evidence="10">
    <location>
        <begin position="305"/>
        <end position="327"/>
    </location>
</feature>
<dbReference type="Pfam" id="PF00001">
    <property type="entry name" value="7tm_1"/>
    <property type="match status" value="1"/>
</dbReference>
<sequence length="482" mass="52565">MDLLASQDAPLSTPPAQHSSDGGGGELVNATTWPSSRDESLAQVELSVLALIFTFTVAGNGCVLAALAARRSKMTRMYYFLLHLCVSDLTTAFFTVLPQLGWDATYRFRGGNVICKSVKFGQLLGPYLSSYVLVVTAIDRYQAICFPLSNCSWTPTKSKLLISFAWLVALLCCLPQLFIFSYQEISPGVHDCWGTYIEPWGLRAYVTWYGLSVFFVPLLVLTFTYVRICRAIWRNLYLKRRNSEAETTSKVVRAYRFQGGAATHSGSGSGPPAAPAHNGKAASFSGPRSHSVRGLSRAKIKTIKITVVVILLYIVCSSPFICVQMWMHWSRDVDIGNAWTNAVVTILMLLNSLNSCVNPWIYLLFNRNLMHALKHQVCRCPAKNVSPGTAPSGIVPELTTQGTEANVTLIQHPGSALINLESPGAGRGLRTACRARNGAPGDRIPMAALGPQTAASPRSWQGGVSGCPPPCRRRSSEELLNT</sequence>
<dbReference type="PROSITE" id="PS50262">
    <property type="entry name" value="G_PROTEIN_RECEP_F1_2"/>
    <property type="match status" value="1"/>
</dbReference>
<feature type="transmembrane region" description="Helical" evidence="10">
    <location>
        <begin position="339"/>
        <end position="365"/>
    </location>
</feature>
<dbReference type="Gene3D" id="1.20.1070.10">
    <property type="entry name" value="Rhodopsin 7-helix transmembrane proteins"/>
    <property type="match status" value="1"/>
</dbReference>
<keyword evidence="5 10" id="KW-0297">G-protein coupled receptor</keyword>
<feature type="region of interest" description="Disordered" evidence="11">
    <location>
        <begin position="449"/>
        <end position="482"/>
    </location>
</feature>
<feature type="transmembrane region" description="Helical" evidence="10">
    <location>
        <begin position="160"/>
        <end position="182"/>
    </location>
</feature>
<name>A0AAQ4D6U6_AMBAM</name>
<evidence type="ECO:0000256" key="7">
    <source>
        <dbReference type="ARBA" id="ARBA00023170"/>
    </source>
</evidence>
<dbReference type="PRINTS" id="PR00896">
    <property type="entry name" value="VASOPRESSINR"/>
</dbReference>
<evidence type="ECO:0000256" key="6">
    <source>
        <dbReference type="ARBA" id="ARBA00023136"/>
    </source>
</evidence>
<keyword evidence="3 10" id="KW-0812">Transmembrane</keyword>
<evidence type="ECO:0000256" key="9">
    <source>
        <dbReference type="ARBA" id="ARBA00023224"/>
    </source>
</evidence>